<evidence type="ECO:0008006" key="4">
    <source>
        <dbReference type="Google" id="ProtNLM"/>
    </source>
</evidence>
<keyword evidence="3" id="KW-1185">Reference proteome</keyword>
<feature type="chain" id="PRO_5034970195" description="Apple domain-containing protein" evidence="1">
    <location>
        <begin position="22"/>
        <end position="199"/>
    </location>
</feature>
<proteinExistence type="predicted"/>
<evidence type="ECO:0000256" key="1">
    <source>
        <dbReference type="SAM" id="SignalP"/>
    </source>
</evidence>
<dbReference type="EMBL" id="JAADJG010000044">
    <property type="protein sequence ID" value="KAF4456891.1"/>
    <property type="molecule type" value="Genomic_DNA"/>
</dbReference>
<keyword evidence="1" id="KW-0732">Signal</keyword>
<comment type="caution">
    <text evidence="2">The sequence shown here is derived from an EMBL/GenBank/DDBJ whole genome shotgun (WGS) entry which is preliminary data.</text>
</comment>
<dbReference type="AlphaFoldDB" id="A0A8H4KUC7"/>
<feature type="signal peptide" evidence="1">
    <location>
        <begin position="1"/>
        <end position="21"/>
    </location>
</feature>
<protein>
    <recommendedName>
        <fullName evidence="4">Apple domain-containing protein</fullName>
    </recommendedName>
</protein>
<gene>
    <name evidence="2" type="ORF">F53441_1102</name>
</gene>
<reference evidence="2" key="1">
    <citation type="submission" date="2020-01" db="EMBL/GenBank/DDBJ databases">
        <title>Identification and distribution of gene clusters putatively required for synthesis of sphingolipid metabolism inhibitors in phylogenetically diverse species of the filamentous fungus Fusarium.</title>
        <authorList>
            <person name="Kim H.-S."/>
            <person name="Busman M."/>
            <person name="Brown D.W."/>
            <person name="Divon H."/>
            <person name="Uhlig S."/>
            <person name="Proctor R.H."/>
        </authorList>
    </citation>
    <scope>NUCLEOTIDE SEQUENCE</scope>
    <source>
        <strain evidence="2">NRRL 53441</strain>
    </source>
</reference>
<organism evidence="2 3">
    <name type="scientific">Fusarium austroafricanum</name>
    <dbReference type="NCBI Taxonomy" id="2364996"/>
    <lineage>
        <taxon>Eukaryota</taxon>
        <taxon>Fungi</taxon>
        <taxon>Dikarya</taxon>
        <taxon>Ascomycota</taxon>
        <taxon>Pezizomycotina</taxon>
        <taxon>Sordariomycetes</taxon>
        <taxon>Hypocreomycetidae</taxon>
        <taxon>Hypocreales</taxon>
        <taxon>Nectriaceae</taxon>
        <taxon>Fusarium</taxon>
        <taxon>Fusarium concolor species complex</taxon>
    </lineage>
</organism>
<sequence>MNPLGILAGSFALVALAGVEAGPCRLSSSIATTSAAVGTMTATISFSSVTETATSATITTEIETPTTLTGSETGTTTTLAEAKTKPTTTFTETELPTTVTTTSSAAPAEEPVDSCHQVANPYITTNGRSGEIVCGQVALGRSSAGRLYAPTFESCLDACSERQDCYVASYKEDNSACDLWSQVYYFNDEAGWNSGRWRS</sequence>
<accession>A0A8H4KUC7</accession>
<name>A0A8H4KUC7_9HYPO</name>
<evidence type="ECO:0000313" key="2">
    <source>
        <dbReference type="EMBL" id="KAF4456891.1"/>
    </source>
</evidence>
<dbReference type="Proteomes" id="UP000605986">
    <property type="component" value="Unassembled WGS sequence"/>
</dbReference>
<dbReference type="Gene3D" id="3.50.4.10">
    <property type="entry name" value="Hepatocyte Growth Factor"/>
    <property type="match status" value="1"/>
</dbReference>
<dbReference type="OrthoDB" id="5105034at2759"/>
<evidence type="ECO:0000313" key="3">
    <source>
        <dbReference type="Proteomes" id="UP000605986"/>
    </source>
</evidence>